<keyword evidence="2" id="KW-1185">Reference proteome</keyword>
<accession>A0ACB7CCQ4</accession>
<reference evidence="1 2" key="1">
    <citation type="journal article" date="2021" name="Commun. Biol.">
        <title>Genomic insights into the host specific adaptation of the Pneumocystis genus.</title>
        <authorList>
            <person name="Cisse O.H."/>
            <person name="Ma L."/>
            <person name="Dekker J.P."/>
            <person name="Khil P.P."/>
            <person name="Youn J.-H."/>
            <person name="Brenchley J.M."/>
            <person name="Blair R."/>
            <person name="Pahar B."/>
            <person name="Chabe M."/>
            <person name="Van Rompay K.K.A."/>
            <person name="Keesler R."/>
            <person name="Sukura A."/>
            <person name="Hirsch V."/>
            <person name="Kutty G."/>
            <person name="Liu Y."/>
            <person name="Peng L."/>
            <person name="Chen J."/>
            <person name="Song J."/>
            <person name="Weissenbacher-Lang C."/>
            <person name="Xu J."/>
            <person name="Upham N.S."/>
            <person name="Stajich J.E."/>
            <person name="Cuomo C.A."/>
            <person name="Cushion M.T."/>
            <person name="Kovacs J.A."/>
        </authorList>
    </citation>
    <scope>NUCLEOTIDE SEQUENCE [LARGE SCALE GENOMIC DNA]</scope>
    <source>
        <strain evidence="1 2">RABM</strain>
    </source>
</reference>
<gene>
    <name evidence="1" type="ORF">PORY_001878</name>
</gene>
<evidence type="ECO:0000313" key="1">
    <source>
        <dbReference type="EMBL" id="KAG4304825.1"/>
    </source>
</evidence>
<protein>
    <submittedName>
        <fullName evidence="1">Uncharacterized protein</fullName>
    </submittedName>
</protein>
<sequence length="102" mass="11804">MNKPWSMALGWGSLIVAAGIGYCFAKKEINARRQEKMLRGNFTQDKLDWEKRVALDEERINKNNNSKDLIRKNEDLVKNVKENSLKYPIPNQTSIKPKQDPS</sequence>
<organism evidence="1 2">
    <name type="scientific">Pneumocystis oryctolagi</name>
    <dbReference type="NCBI Taxonomy" id="42067"/>
    <lineage>
        <taxon>Eukaryota</taxon>
        <taxon>Fungi</taxon>
        <taxon>Dikarya</taxon>
        <taxon>Ascomycota</taxon>
        <taxon>Taphrinomycotina</taxon>
        <taxon>Pneumocystomycetes</taxon>
        <taxon>Pneumocystaceae</taxon>
        <taxon>Pneumocystis</taxon>
    </lineage>
</organism>
<dbReference type="EMBL" id="JABTEG010000006">
    <property type="protein sequence ID" value="KAG4304825.1"/>
    <property type="molecule type" value="Genomic_DNA"/>
</dbReference>
<name>A0ACB7CCQ4_9ASCO</name>
<dbReference type="Proteomes" id="UP000768646">
    <property type="component" value="Unassembled WGS sequence"/>
</dbReference>
<evidence type="ECO:0000313" key="2">
    <source>
        <dbReference type="Proteomes" id="UP000768646"/>
    </source>
</evidence>
<comment type="caution">
    <text evidence="1">The sequence shown here is derived from an EMBL/GenBank/DDBJ whole genome shotgun (WGS) entry which is preliminary data.</text>
</comment>
<proteinExistence type="predicted"/>